<protein>
    <submittedName>
        <fullName evidence="2">Uncharacterized protein</fullName>
    </submittedName>
</protein>
<dbReference type="AlphaFoldDB" id="A0A1X2GH38"/>
<proteinExistence type="predicted"/>
<name>A0A1X2GH38_9FUNG</name>
<keyword evidence="3" id="KW-1185">Reference proteome</keyword>
<organism evidence="2 3">
    <name type="scientific">Hesseltinella vesiculosa</name>
    <dbReference type="NCBI Taxonomy" id="101127"/>
    <lineage>
        <taxon>Eukaryota</taxon>
        <taxon>Fungi</taxon>
        <taxon>Fungi incertae sedis</taxon>
        <taxon>Mucoromycota</taxon>
        <taxon>Mucoromycotina</taxon>
        <taxon>Mucoromycetes</taxon>
        <taxon>Mucorales</taxon>
        <taxon>Cunninghamellaceae</taxon>
        <taxon>Hesseltinella</taxon>
    </lineage>
</organism>
<comment type="caution">
    <text evidence="2">The sequence shown here is derived from an EMBL/GenBank/DDBJ whole genome shotgun (WGS) entry which is preliminary data.</text>
</comment>
<sequence length="106" mass="11815">MGRSAKFYKRPSKKQKEVTKLTKSEIKKPESGSMTKPSVATQAAKAVAMAIDKQPVSVKKPQANAMEIDTPKPKTKPADNALLPEKPDYVDLFTGKKTYKRVPKRR</sequence>
<dbReference type="EMBL" id="MCGT01000015">
    <property type="protein sequence ID" value="ORX53592.1"/>
    <property type="molecule type" value="Genomic_DNA"/>
</dbReference>
<evidence type="ECO:0000256" key="1">
    <source>
        <dbReference type="SAM" id="MobiDB-lite"/>
    </source>
</evidence>
<evidence type="ECO:0000313" key="2">
    <source>
        <dbReference type="EMBL" id="ORX53592.1"/>
    </source>
</evidence>
<feature type="region of interest" description="Disordered" evidence="1">
    <location>
        <begin position="55"/>
        <end position="83"/>
    </location>
</feature>
<accession>A0A1X2GH38</accession>
<gene>
    <name evidence="2" type="ORF">DM01DRAFT_1374409</name>
</gene>
<reference evidence="2 3" key="1">
    <citation type="submission" date="2016-07" db="EMBL/GenBank/DDBJ databases">
        <title>Pervasive Adenine N6-methylation of Active Genes in Fungi.</title>
        <authorList>
            <consortium name="DOE Joint Genome Institute"/>
            <person name="Mondo S.J."/>
            <person name="Dannebaum R.O."/>
            <person name="Kuo R.C."/>
            <person name="Labutti K."/>
            <person name="Haridas S."/>
            <person name="Kuo A."/>
            <person name="Salamov A."/>
            <person name="Ahrendt S.R."/>
            <person name="Lipzen A."/>
            <person name="Sullivan W."/>
            <person name="Andreopoulos W.B."/>
            <person name="Clum A."/>
            <person name="Lindquist E."/>
            <person name="Daum C."/>
            <person name="Ramamoorthy G.K."/>
            <person name="Gryganskyi A."/>
            <person name="Culley D."/>
            <person name="Magnuson J.K."/>
            <person name="James T.Y."/>
            <person name="O'Malley M.A."/>
            <person name="Stajich J.E."/>
            <person name="Spatafora J.W."/>
            <person name="Visel A."/>
            <person name="Grigoriev I.V."/>
        </authorList>
    </citation>
    <scope>NUCLEOTIDE SEQUENCE [LARGE SCALE GENOMIC DNA]</scope>
    <source>
        <strain evidence="2 3">NRRL 3301</strain>
    </source>
</reference>
<feature type="compositionally biased region" description="Basic residues" evidence="1">
    <location>
        <begin position="1"/>
        <end position="13"/>
    </location>
</feature>
<feature type="compositionally biased region" description="Basic and acidic residues" evidence="1">
    <location>
        <begin position="14"/>
        <end position="30"/>
    </location>
</feature>
<dbReference type="Proteomes" id="UP000242146">
    <property type="component" value="Unassembled WGS sequence"/>
</dbReference>
<feature type="region of interest" description="Disordered" evidence="1">
    <location>
        <begin position="1"/>
        <end position="39"/>
    </location>
</feature>
<dbReference type="OrthoDB" id="2274292at2759"/>
<evidence type="ECO:0000313" key="3">
    <source>
        <dbReference type="Proteomes" id="UP000242146"/>
    </source>
</evidence>